<comment type="caution">
    <text evidence="3">The sequence shown here is derived from an EMBL/GenBank/DDBJ whole genome shotgun (WGS) entry which is preliminary data.</text>
</comment>
<gene>
    <name evidence="3" type="ORF">Tci_305338</name>
</gene>
<keyword evidence="3" id="KW-0808">Transferase</keyword>
<keyword evidence="3" id="KW-0695">RNA-directed DNA polymerase</keyword>
<feature type="compositionally biased region" description="Basic residues" evidence="1">
    <location>
        <begin position="111"/>
        <end position="123"/>
    </location>
</feature>
<feature type="non-terminal residue" evidence="3">
    <location>
        <position position="1"/>
    </location>
</feature>
<dbReference type="GO" id="GO:0004523">
    <property type="term" value="F:RNA-DNA hybrid ribonuclease activity"/>
    <property type="evidence" value="ECO:0007669"/>
    <property type="project" value="InterPro"/>
</dbReference>
<accession>A0A699H804</accession>
<feature type="compositionally biased region" description="Basic and acidic residues" evidence="1">
    <location>
        <begin position="21"/>
        <end position="33"/>
    </location>
</feature>
<reference evidence="3" key="1">
    <citation type="journal article" date="2019" name="Sci. Rep.">
        <title>Draft genome of Tanacetum cinerariifolium, the natural source of mosquito coil.</title>
        <authorList>
            <person name="Yamashiro T."/>
            <person name="Shiraishi A."/>
            <person name="Satake H."/>
            <person name="Nakayama K."/>
        </authorList>
    </citation>
    <scope>NUCLEOTIDE SEQUENCE</scope>
</reference>
<protein>
    <submittedName>
        <fullName evidence="3">Reverse transcriptase domain-containing protein</fullName>
    </submittedName>
</protein>
<sequence>LARVLRKELPSAFTNHSRKSTPREEEGTSRKGLDLDVSAACSEALKQDATVPSHQGKKIGMKNGVQKAREGCIPQAQRQGEQEIEFAFEKRHNKRASSRRIEALSESKGSVGRHWKSKPKRQKSSIEDDMSQPWKSFLENYLQQKKRIKDPVEIHNIKQRDVKSTKEFVQRYKLECMDVKGAPECMKILGFMHRITNPELIKRLQDKILKSVDEMMRVTTTFLRGGQKQNFKKGGFRNQQRSERKQDRFTLLTKTPREILALDKGKFKPPSPMTTPVEKRNASKFCEFHWEVGHNTNECMHLKRQIEEMLKAEKLSHLIKEIKQSNGKDQEKAAKKGKPQARTSHWQSLWYRKGSQTKDYPNLLSKNSDFIPTPGGGGWDRRFCLEVKSQMVPITTPLVGFSREIIWPLGKISLLVKIGETVTLQSSRIIPLECTMVSGPGAQQPIIDQAMEEKFRQKKRRQAPERNKEIYEEVEKVVNDNIMKEFHYPSRLSNPVMTAKAETTFKQTKKSIAEFPMLTAPKKKEELIIYLATAKEAISVVLMMKRDGKQMPIYFGNRITRSKNQLHSNGEDDTCSDFIMEHLENDSSDTPMEEEKELLDPWILFTNGSLCIDGSGADIILTNPRGMEFTYALRFRFDATNNKAEYKALIAGLRIAKQMGVENLQTNVDSWLEANQVNETYIVKEQGMIKYLEKVRTLTSTFRKFSIKQVPRGENKKADALSKIVSTSFAHLSKQVLVEELKEKSIDKKEVLALVEEEGRIWIVGPLTSIDLYPLTSIRG</sequence>
<dbReference type="InterPro" id="IPR012337">
    <property type="entry name" value="RNaseH-like_sf"/>
</dbReference>
<dbReference type="GO" id="GO:0003676">
    <property type="term" value="F:nucleic acid binding"/>
    <property type="evidence" value="ECO:0007669"/>
    <property type="project" value="InterPro"/>
</dbReference>
<dbReference type="InterPro" id="IPR036397">
    <property type="entry name" value="RNaseH_sf"/>
</dbReference>
<feature type="domain" description="RNase H type-1" evidence="2">
    <location>
        <begin position="615"/>
        <end position="723"/>
    </location>
</feature>
<evidence type="ECO:0000256" key="1">
    <source>
        <dbReference type="SAM" id="MobiDB-lite"/>
    </source>
</evidence>
<feature type="region of interest" description="Disordered" evidence="1">
    <location>
        <begin position="324"/>
        <end position="343"/>
    </location>
</feature>
<keyword evidence="3" id="KW-0548">Nucleotidyltransferase</keyword>
<feature type="region of interest" description="Disordered" evidence="1">
    <location>
        <begin position="1"/>
        <end position="33"/>
    </location>
</feature>
<dbReference type="AlphaFoldDB" id="A0A699H804"/>
<dbReference type="EMBL" id="BKCJ010102263">
    <property type="protein sequence ID" value="GEX33363.1"/>
    <property type="molecule type" value="Genomic_DNA"/>
</dbReference>
<name>A0A699H804_TANCI</name>
<dbReference type="SUPFAM" id="SSF53098">
    <property type="entry name" value="Ribonuclease H-like"/>
    <property type="match status" value="1"/>
</dbReference>
<dbReference type="Pfam" id="PF13456">
    <property type="entry name" value="RVT_3"/>
    <property type="match status" value="1"/>
</dbReference>
<dbReference type="PANTHER" id="PTHR48475:SF2">
    <property type="entry name" value="RIBONUCLEASE H"/>
    <property type="match status" value="1"/>
</dbReference>
<proteinExistence type="predicted"/>
<organism evidence="3">
    <name type="scientific">Tanacetum cinerariifolium</name>
    <name type="common">Dalmatian daisy</name>
    <name type="synonym">Chrysanthemum cinerariifolium</name>
    <dbReference type="NCBI Taxonomy" id="118510"/>
    <lineage>
        <taxon>Eukaryota</taxon>
        <taxon>Viridiplantae</taxon>
        <taxon>Streptophyta</taxon>
        <taxon>Embryophyta</taxon>
        <taxon>Tracheophyta</taxon>
        <taxon>Spermatophyta</taxon>
        <taxon>Magnoliopsida</taxon>
        <taxon>eudicotyledons</taxon>
        <taxon>Gunneridae</taxon>
        <taxon>Pentapetalae</taxon>
        <taxon>asterids</taxon>
        <taxon>campanulids</taxon>
        <taxon>Asterales</taxon>
        <taxon>Asteraceae</taxon>
        <taxon>Asteroideae</taxon>
        <taxon>Anthemideae</taxon>
        <taxon>Anthemidinae</taxon>
        <taxon>Tanacetum</taxon>
    </lineage>
</organism>
<dbReference type="PANTHER" id="PTHR48475">
    <property type="entry name" value="RIBONUCLEASE H"/>
    <property type="match status" value="1"/>
</dbReference>
<evidence type="ECO:0000259" key="2">
    <source>
        <dbReference type="Pfam" id="PF13456"/>
    </source>
</evidence>
<dbReference type="GO" id="GO:0003964">
    <property type="term" value="F:RNA-directed DNA polymerase activity"/>
    <property type="evidence" value="ECO:0007669"/>
    <property type="project" value="UniProtKB-KW"/>
</dbReference>
<dbReference type="InterPro" id="IPR002156">
    <property type="entry name" value="RNaseH_domain"/>
</dbReference>
<dbReference type="InterPro" id="IPR043502">
    <property type="entry name" value="DNA/RNA_pol_sf"/>
</dbReference>
<dbReference type="CDD" id="cd09279">
    <property type="entry name" value="RNase_HI_like"/>
    <property type="match status" value="1"/>
</dbReference>
<dbReference type="Gene3D" id="3.30.420.10">
    <property type="entry name" value="Ribonuclease H-like superfamily/Ribonuclease H"/>
    <property type="match status" value="1"/>
</dbReference>
<feature type="region of interest" description="Disordered" evidence="1">
    <location>
        <begin position="90"/>
        <end position="129"/>
    </location>
</feature>
<dbReference type="SUPFAM" id="SSF56672">
    <property type="entry name" value="DNA/RNA polymerases"/>
    <property type="match status" value="1"/>
</dbReference>
<evidence type="ECO:0000313" key="3">
    <source>
        <dbReference type="EMBL" id="GEX33363.1"/>
    </source>
</evidence>
<feature type="compositionally biased region" description="Basic and acidic residues" evidence="1">
    <location>
        <begin position="324"/>
        <end position="334"/>
    </location>
</feature>